<dbReference type="AlphaFoldDB" id="A0A1H6CA77"/>
<dbReference type="PROSITE" id="PS50043">
    <property type="entry name" value="HTH_LUXR_2"/>
    <property type="match status" value="1"/>
</dbReference>
<dbReference type="GO" id="GO:0005524">
    <property type="term" value="F:ATP binding"/>
    <property type="evidence" value="ECO:0007669"/>
    <property type="project" value="UniProtKB-KW"/>
</dbReference>
<dbReference type="CDD" id="cd06170">
    <property type="entry name" value="LuxR_C_like"/>
    <property type="match status" value="1"/>
</dbReference>
<dbReference type="InterPro" id="IPR036388">
    <property type="entry name" value="WH-like_DNA-bd_sf"/>
</dbReference>
<dbReference type="InterPro" id="IPR000792">
    <property type="entry name" value="Tscrpt_reg_LuxR_C"/>
</dbReference>
<dbReference type="Proteomes" id="UP000199690">
    <property type="component" value="Unassembled WGS sequence"/>
</dbReference>
<organism evidence="4 7">
    <name type="scientific">Saccharopolyspora kobensis</name>
    <dbReference type="NCBI Taxonomy" id="146035"/>
    <lineage>
        <taxon>Bacteria</taxon>
        <taxon>Bacillati</taxon>
        <taxon>Actinomycetota</taxon>
        <taxon>Actinomycetes</taxon>
        <taxon>Pseudonocardiales</taxon>
        <taxon>Pseudonocardiaceae</taxon>
        <taxon>Saccharopolyspora</taxon>
    </lineage>
</organism>
<dbReference type="Pfam" id="PF13191">
    <property type="entry name" value="AAA_16"/>
    <property type="match status" value="1"/>
</dbReference>
<dbReference type="Gene3D" id="1.10.10.10">
    <property type="entry name" value="Winged helix-like DNA-binding domain superfamily/Winged helix DNA-binding domain"/>
    <property type="match status" value="1"/>
</dbReference>
<gene>
    <name evidence="4" type="ORF">SAMN02982929_03253</name>
    <name evidence="5" type="ORF">SAMN05216506_101495</name>
</gene>
<dbReference type="SUPFAM" id="SSF52540">
    <property type="entry name" value="P-loop containing nucleoside triphosphate hydrolases"/>
    <property type="match status" value="1"/>
</dbReference>
<dbReference type="RefSeq" id="WP_093345504.1">
    <property type="nucleotide sequence ID" value="NZ_FNVB01000004.1"/>
</dbReference>
<evidence type="ECO:0000313" key="7">
    <source>
        <dbReference type="Proteomes" id="UP000236729"/>
    </source>
</evidence>
<evidence type="ECO:0000256" key="2">
    <source>
        <dbReference type="ARBA" id="ARBA00022840"/>
    </source>
</evidence>
<evidence type="ECO:0000256" key="1">
    <source>
        <dbReference type="ARBA" id="ARBA00022741"/>
    </source>
</evidence>
<dbReference type="PANTHER" id="PTHR16305">
    <property type="entry name" value="TESTICULAR SOLUBLE ADENYLYL CYCLASE"/>
    <property type="match status" value="1"/>
</dbReference>
<keyword evidence="1" id="KW-0547">Nucleotide-binding</keyword>
<dbReference type="PRINTS" id="PR00038">
    <property type="entry name" value="HTHLUXR"/>
</dbReference>
<evidence type="ECO:0000313" key="6">
    <source>
        <dbReference type="Proteomes" id="UP000199690"/>
    </source>
</evidence>
<dbReference type="EMBL" id="FOME01000001">
    <property type="protein sequence ID" value="SFC33207.1"/>
    <property type="molecule type" value="Genomic_DNA"/>
</dbReference>
<dbReference type="GO" id="GO:0004016">
    <property type="term" value="F:adenylate cyclase activity"/>
    <property type="evidence" value="ECO:0007669"/>
    <property type="project" value="TreeGrafter"/>
</dbReference>
<dbReference type="PANTHER" id="PTHR16305:SF35">
    <property type="entry name" value="TRANSCRIPTIONAL ACTIVATOR DOMAIN"/>
    <property type="match status" value="1"/>
</dbReference>
<dbReference type="GO" id="GO:0006355">
    <property type="term" value="P:regulation of DNA-templated transcription"/>
    <property type="evidence" value="ECO:0007669"/>
    <property type="project" value="InterPro"/>
</dbReference>
<name>A0A1H6CA77_9PSEU</name>
<accession>A0A1H6CA77</accession>
<keyword evidence="6" id="KW-1185">Reference proteome</keyword>
<keyword evidence="2" id="KW-0067">ATP-binding</keyword>
<dbReference type="SMART" id="SM00421">
    <property type="entry name" value="HTH_LUXR"/>
    <property type="match status" value="1"/>
</dbReference>
<dbReference type="Gene3D" id="3.40.50.300">
    <property type="entry name" value="P-loop containing nucleotide triphosphate hydrolases"/>
    <property type="match status" value="1"/>
</dbReference>
<dbReference type="GO" id="GO:0005737">
    <property type="term" value="C:cytoplasm"/>
    <property type="evidence" value="ECO:0007669"/>
    <property type="project" value="TreeGrafter"/>
</dbReference>
<dbReference type="Proteomes" id="UP000236729">
    <property type="component" value="Unassembled WGS sequence"/>
</dbReference>
<dbReference type="InterPro" id="IPR041664">
    <property type="entry name" value="AAA_16"/>
</dbReference>
<dbReference type="SUPFAM" id="SSF46894">
    <property type="entry name" value="C-terminal effector domain of the bipartite response regulators"/>
    <property type="match status" value="1"/>
</dbReference>
<feature type="domain" description="HTH luxR-type" evidence="3">
    <location>
        <begin position="821"/>
        <end position="886"/>
    </location>
</feature>
<reference evidence="6 7" key="2">
    <citation type="submission" date="2016-10" db="EMBL/GenBank/DDBJ databases">
        <authorList>
            <person name="Varghese N."/>
            <person name="Submissions S."/>
        </authorList>
    </citation>
    <scope>NUCLEOTIDE SEQUENCE [LARGE SCALE GENOMIC DNA]</scope>
    <source>
        <strain evidence="7">ATCC 20501</strain>
        <strain evidence="5 6">CGMCC 4.3529</strain>
    </source>
</reference>
<protein>
    <submittedName>
        <fullName evidence="4">Regulatory protein, luxR family</fullName>
    </submittedName>
</protein>
<reference evidence="4" key="1">
    <citation type="submission" date="2016-10" db="EMBL/GenBank/DDBJ databases">
        <authorList>
            <person name="de Groot N.N."/>
        </authorList>
    </citation>
    <scope>NUCLEOTIDE SEQUENCE [LARGE SCALE GENOMIC DNA]</scope>
    <source>
        <strain evidence="4">ATCC 20501</strain>
    </source>
</reference>
<dbReference type="InterPro" id="IPR016032">
    <property type="entry name" value="Sig_transdc_resp-reg_C-effctor"/>
</dbReference>
<dbReference type="Pfam" id="PF00196">
    <property type="entry name" value="GerE"/>
    <property type="match status" value="1"/>
</dbReference>
<dbReference type="SMR" id="A0A1H6CA77"/>
<sequence length="901" mass="97068">MLHGRDEELAAVDRLLVGARTGRSGVLVVRGEAGIGKSALLEHAAAGAADMRVLRGVGIESEAPLPFAGLHLLLNGLTDRIGELPELQSTALRSALSLAPAQGNDRFLVGVALLTLLAELAEEQPLLCIVDDAHWLDHASNDALLFAARRLEAEPIALLFAARDLHAPPFPAHGVAELRLAPLPEAAAQRLLDEHAGDLPRHVQARIAQDARGNPLALHEYSAAQRAGRPTAQPTPLPTHSRIQQAFAGRIEELPAATRTLLLVAAAESTGRPDVVFEAARKFGTGVADLAAAEHQRLVRHVDGRLDFRHPLIRSAVYQSATLGEKLAVHAELAEVFERRHDICQRAWHLAAATTGPDEAVAAALVEAGEADRALGGYASVAAAYERAAALSPDPEDRGARLLTAAHAAYEAGQNERVSALAGEAAVHLKDPEAWAECQTLHATLADDAGRPLEAHRILVDEAATVAEHDERAASRMLFFAVETAWMAADFDAVARIRTFGGDEVDLLARAALGLNAPHPDGLDDGVSALRELIDAGTPCLKVAWWHLLLGDHRAAHDWSLTAERETRSRGAVGSLLHVLGVLARTQLHQGQRHDALASGTEALRIAKDIGQRRAVAHASTVLAHLAAMDGDEQRCADLAAEARRPGLGHSYVRAACALGLLDLGLGRHEAVWDRLSTLVDGANRMDALSAVPDLAEAAARLGRRVHGPVERYLRWAELVEQPWARGVAQRCLALLGPADEAEHRYAEAVRLGRQAGGRPFELARTELLYGEWLRRQRRRVDARPLLRSAAEEFERLGAEPWAKRARAELRATGETQLAQTPDLLGALTPQELQVVRLASEGLSNRDIGAQLFLSPRTVGYHLYKAYPKLGIASRNELARVLQNRTPDQETTPAAHERAAR</sequence>
<evidence type="ECO:0000313" key="4">
    <source>
        <dbReference type="EMBL" id="SEG69667.1"/>
    </source>
</evidence>
<dbReference type="GO" id="GO:0003677">
    <property type="term" value="F:DNA binding"/>
    <property type="evidence" value="ECO:0007669"/>
    <property type="project" value="InterPro"/>
</dbReference>
<accession>A0A1I1IAI4</accession>
<evidence type="ECO:0000313" key="5">
    <source>
        <dbReference type="EMBL" id="SFC33207.1"/>
    </source>
</evidence>
<dbReference type="InterPro" id="IPR027417">
    <property type="entry name" value="P-loop_NTPase"/>
</dbReference>
<proteinExistence type="predicted"/>
<evidence type="ECO:0000259" key="3">
    <source>
        <dbReference type="PROSITE" id="PS50043"/>
    </source>
</evidence>
<dbReference type="EMBL" id="FNVB01000004">
    <property type="protein sequence ID" value="SEG69667.1"/>
    <property type="molecule type" value="Genomic_DNA"/>
</dbReference>